<dbReference type="GeneID" id="109543443"/>
<dbReference type="Proteomes" id="UP000019118">
    <property type="component" value="Unassembled WGS sequence"/>
</dbReference>
<keyword evidence="1" id="KW-0472">Membrane</keyword>
<evidence type="ECO:0008006" key="4">
    <source>
        <dbReference type="Google" id="ProtNLM"/>
    </source>
</evidence>
<protein>
    <recommendedName>
        <fullName evidence="4">SEA domain-containing protein</fullName>
    </recommendedName>
</protein>
<evidence type="ECO:0000256" key="1">
    <source>
        <dbReference type="SAM" id="Phobius"/>
    </source>
</evidence>
<dbReference type="KEGG" id="dpa:109543443"/>
<dbReference type="AlphaFoldDB" id="A0AAR5Q6B7"/>
<dbReference type="RefSeq" id="XP_019768720.1">
    <property type="nucleotide sequence ID" value="XM_019913161.2"/>
</dbReference>
<organism evidence="2 3">
    <name type="scientific">Dendroctonus ponderosae</name>
    <name type="common">Mountain pine beetle</name>
    <dbReference type="NCBI Taxonomy" id="77166"/>
    <lineage>
        <taxon>Eukaryota</taxon>
        <taxon>Metazoa</taxon>
        <taxon>Ecdysozoa</taxon>
        <taxon>Arthropoda</taxon>
        <taxon>Hexapoda</taxon>
        <taxon>Insecta</taxon>
        <taxon>Pterygota</taxon>
        <taxon>Neoptera</taxon>
        <taxon>Endopterygota</taxon>
        <taxon>Coleoptera</taxon>
        <taxon>Polyphaga</taxon>
        <taxon>Cucujiformia</taxon>
        <taxon>Curculionidae</taxon>
        <taxon>Scolytinae</taxon>
        <taxon>Dendroctonus</taxon>
    </lineage>
</organism>
<dbReference type="EnsemblMetazoa" id="XM_019913161.1">
    <property type="protein sequence ID" value="XP_019768720.1"/>
    <property type="gene ID" value="LOC109543443"/>
</dbReference>
<keyword evidence="1" id="KW-0812">Transmembrane</keyword>
<reference evidence="2" key="2">
    <citation type="submission" date="2024-08" db="UniProtKB">
        <authorList>
            <consortium name="EnsemblMetazoa"/>
        </authorList>
    </citation>
    <scope>IDENTIFICATION</scope>
</reference>
<accession>A0AAR5Q6B7</accession>
<sequence length="158" mass="17532">MDYFETNLDIVKRRLNVLVNSTEAPVAPEEPTAAPFKLHPVEIDITLRPATEPPEQLQKIFNELIQRLPRAGSNATEAPEEDLVSQKTLTGGGFGEIYIITALALIILLLLTAGGFWWCRYNKLKAEKRNLYPVVAVSNSEYMDPQALANGDKLKGVP</sequence>
<evidence type="ECO:0000313" key="2">
    <source>
        <dbReference type="EnsemblMetazoa" id="XP_019768720.1"/>
    </source>
</evidence>
<keyword evidence="1" id="KW-1133">Transmembrane helix</keyword>
<keyword evidence="3" id="KW-1185">Reference proteome</keyword>
<reference evidence="3" key="1">
    <citation type="journal article" date="2013" name="Genome Biol.">
        <title>Draft genome of the mountain pine beetle, Dendroctonus ponderosae Hopkins, a major forest pest.</title>
        <authorList>
            <person name="Keeling C.I."/>
            <person name="Yuen M.M."/>
            <person name="Liao N.Y."/>
            <person name="Docking T.R."/>
            <person name="Chan S.K."/>
            <person name="Taylor G.A."/>
            <person name="Palmquist D.L."/>
            <person name="Jackman S.D."/>
            <person name="Nguyen A."/>
            <person name="Li M."/>
            <person name="Henderson H."/>
            <person name="Janes J.K."/>
            <person name="Zhao Y."/>
            <person name="Pandoh P."/>
            <person name="Moore R."/>
            <person name="Sperling F.A."/>
            <person name="Huber D.P."/>
            <person name="Birol I."/>
            <person name="Jones S.J."/>
            <person name="Bohlmann J."/>
        </authorList>
    </citation>
    <scope>NUCLEOTIDE SEQUENCE</scope>
</reference>
<evidence type="ECO:0000313" key="3">
    <source>
        <dbReference type="Proteomes" id="UP000019118"/>
    </source>
</evidence>
<feature type="transmembrane region" description="Helical" evidence="1">
    <location>
        <begin position="97"/>
        <end position="119"/>
    </location>
</feature>
<name>A0AAR5Q6B7_DENPD</name>
<proteinExistence type="predicted"/>